<sequence length="135" mass="16339">MEEKETKKQSEFRTDFKYAIVAGWLIIPAIMIIFNIAAVTYVVIAVNPFYLDTYNFFIYIINFILVFFYLFIIYLWLKRKQILPKFMIAAYIINIFSYLPFLIYEGRLNWISILFSMIWIGYFIRSKRVKATFQN</sequence>
<name>A0ABY5JYU9_9BACI</name>
<feature type="transmembrane region" description="Helical" evidence="1">
    <location>
        <begin position="107"/>
        <end position="124"/>
    </location>
</feature>
<dbReference type="EMBL" id="CP101914">
    <property type="protein sequence ID" value="UUI04012.1"/>
    <property type="molecule type" value="Genomic_DNA"/>
</dbReference>
<keyword evidence="1" id="KW-0472">Membrane</keyword>
<evidence type="ECO:0000313" key="3">
    <source>
        <dbReference type="Proteomes" id="UP001059773"/>
    </source>
</evidence>
<proteinExistence type="predicted"/>
<organism evidence="2 3">
    <name type="scientific">Oceanobacillus jeddahense</name>
    <dbReference type="NCBI Taxonomy" id="1462527"/>
    <lineage>
        <taxon>Bacteria</taxon>
        <taxon>Bacillati</taxon>
        <taxon>Bacillota</taxon>
        <taxon>Bacilli</taxon>
        <taxon>Bacillales</taxon>
        <taxon>Bacillaceae</taxon>
        <taxon>Oceanobacillus</taxon>
    </lineage>
</organism>
<accession>A0ABY5JYU9</accession>
<dbReference type="InterPro" id="IPR019690">
    <property type="entry name" value="DUF2569"/>
</dbReference>
<keyword evidence="1" id="KW-0812">Transmembrane</keyword>
<reference evidence="2" key="1">
    <citation type="submission" date="2022-07" db="EMBL/GenBank/DDBJ databases">
        <title>FELIX.</title>
        <authorList>
            <person name="Wan K.H."/>
            <person name="Park S."/>
            <person name="Lawrence Q."/>
            <person name="Eichenberger J.P."/>
            <person name="Booth B.W."/>
            <person name="Piaggio A.J."/>
            <person name="Chandler J.C."/>
            <person name="Franklin A.B."/>
            <person name="Celniker S.E."/>
        </authorList>
    </citation>
    <scope>NUCLEOTIDE SEQUENCE</scope>
    <source>
        <strain evidence="2">QA-1986 374</strain>
    </source>
</reference>
<feature type="transmembrane region" description="Helical" evidence="1">
    <location>
        <begin position="21"/>
        <end position="44"/>
    </location>
</feature>
<dbReference type="Proteomes" id="UP001059773">
    <property type="component" value="Chromosome"/>
</dbReference>
<keyword evidence="1" id="KW-1133">Transmembrane helix</keyword>
<feature type="transmembrane region" description="Helical" evidence="1">
    <location>
        <begin position="82"/>
        <end position="101"/>
    </location>
</feature>
<keyword evidence="3" id="KW-1185">Reference proteome</keyword>
<evidence type="ECO:0000313" key="2">
    <source>
        <dbReference type="EMBL" id="UUI04012.1"/>
    </source>
</evidence>
<gene>
    <name evidence="2" type="ORF">NP439_04790</name>
</gene>
<evidence type="ECO:0000256" key="1">
    <source>
        <dbReference type="SAM" id="Phobius"/>
    </source>
</evidence>
<feature type="transmembrane region" description="Helical" evidence="1">
    <location>
        <begin position="56"/>
        <end position="77"/>
    </location>
</feature>
<dbReference type="Pfam" id="PF10754">
    <property type="entry name" value="DUF2569"/>
    <property type="match status" value="1"/>
</dbReference>
<protein>
    <submittedName>
        <fullName evidence="2">DUF2569 domain-containing protein</fullName>
    </submittedName>
</protein>
<dbReference type="RefSeq" id="WP_256709016.1">
    <property type="nucleotide sequence ID" value="NZ_CP101914.1"/>
</dbReference>